<dbReference type="InterPro" id="IPR055718">
    <property type="entry name" value="DUF7294"/>
</dbReference>
<dbReference type="RefSeq" id="YP_717692.1">
    <property type="nucleotide sequence ID" value="NC_008296.2"/>
</dbReference>
<sequence length="64" mass="7554">METTLEQVFINFSKREIKILDNEGYDRVVNWKWDKEGLEGFTETVSTIQNTVDPDMLTYCFSVK</sequence>
<reference evidence="1 2" key="1">
    <citation type="journal article" date="2007" name="Environ. Microbiol.">
        <title>Genomic and structural analysis of Syn9, a cyanophage infecting marine Prochlorococcus and Synechococcus.</title>
        <authorList>
            <person name="Weigele P.R."/>
            <person name="Pope W.H."/>
            <person name="Pedulla M.L."/>
            <person name="Houtz J.M."/>
            <person name="Smith A.L."/>
            <person name="Conway J.F."/>
            <person name="King J."/>
            <person name="Hatfull G.F."/>
            <person name="Lawrence J.G."/>
            <person name="Hendrix R.W."/>
        </authorList>
    </citation>
    <scope>NUCLEOTIDE SEQUENCE</scope>
</reference>
<dbReference type="Proteomes" id="UP000000909">
    <property type="component" value="Segment"/>
</dbReference>
<dbReference type="EMBL" id="DQ149023">
    <property type="protein sequence ID" value="ABA46994.1"/>
    <property type="molecule type" value="Genomic_DNA"/>
</dbReference>
<protein>
    <submittedName>
        <fullName evidence="1">Gp21</fullName>
    </submittedName>
</protein>
<dbReference type="GeneID" id="4239133"/>
<proteinExistence type="predicted"/>
<name>Q0QZK3_BPSYS</name>
<dbReference type="Pfam" id="PF23966">
    <property type="entry name" value="DUF7294"/>
    <property type="match status" value="1"/>
</dbReference>
<keyword evidence="2" id="KW-1185">Reference proteome</keyword>
<evidence type="ECO:0000313" key="2">
    <source>
        <dbReference type="Proteomes" id="UP000000909"/>
    </source>
</evidence>
<dbReference type="OrthoDB" id="25098at10239"/>
<accession>Q0QZK3</accession>
<organism evidence="1 2">
    <name type="scientific">Synechococcus phage syn9</name>
    <dbReference type="NCBI Taxonomy" id="382359"/>
    <lineage>
        <taxon>Viruses</taxon>
        <taxon>Duplodnaviria</taxon>
        <taxon>Heunggongvirae</taxon>
        <taxon>Uroviricota</taxon>
        <taxon>Caudoviricetes</taxon>
        <taxon>Pantevenvirales</taxon>
        <taxon>Kyanoviridae</taxon>
        <taxon>Ormenosvirus</taxon>
        <taxon>Ormenosvirus syn9</taxon>
    </lineage>
</organism>
<evidence type="ECO:0000313" key="1">
    <source>
        <dbReference type="EMBL" id="ABA46994.1"/>
    </source>
</evidence>
<dbReference type="KEGG" id="vg:4239133"/>
<organismHost>
    <name type="scientific">Synechococcus</name>
    <dbReference type="NCBI Taxonomy" id="1129"/>
</organismHost>